<name>A0A1G2LCE8_9BACT</name>
<sequence length="245" mass="26517">MELISYKKKRDTYRAATGSGKWFRHAGRILLVWSLLAAPLMALSYATRIAPSSVRELGDAFIAALVGDAPTSDSPSLVRGDLVTTAMAEGTRILIPSVAIDAQIVTPESADLDVMNDSLLRGAVHYPGSALPGQDGNMFLFGHSTGLAVVHNQAFRTFNRLGEVAPGDTIRIRSGSREYWYRAISRTLVHADAAIVDLRTVPGKRLLTLSTCNVFGKKDDRFVVEADFVKSYPLRSFNAATGTSS</sequence>
<gene>
    <name evidence="2" type="ORF">A3B37_03985</name>
</gene>
<keyword evidence="1" id="KW-0378">Hydrolase</keyword>
<evidence type="ECO:0000313" key="2">
    <source>
        <dbReference type="EMBL" id="OHA09297.1"/>
    </source>
</evidence>
<accession>A0A1G2LCE8</accession>
<dbReference type="Gene3D" id="2.40.260.10">
    <property type="entry name" value="Sortase"/>
    <property type="match status" value="1"/>
</dbReference>
<comment type="caution">
    <text evidence="2">The sequence shown here is derived from an EMBL/GenBank/DDBJ whole genome shotgun (WGS) entry which is preliminary data.</text>
</comment>
<dbReference type="Pfam" id="PF04203">
    <property type="entry name" value="Sortase"/>
    <property type="match status" value="1"/>
</dbReference>
<dbReference type="EMBL" id="MHQS01000004">
    <property type="protein sequence ID" value="OHA09297.1"/>
    <property type="molecule type" value="Genomic_DNA"/>
</dbReference>
<evidence type="ECO:0000256" key="1">
    <source>
        <dbReference type="ARBA" id="ARBA00022801"/>
    </source>
</evidence>
<dbReference type="InterPro" id="IPR005754">
    <property type="entry name" value="Sortase"/>
</dbReference>
<dbReference type="STRING" id="1802280.A3B37_03985"/>
<dbReference type="GO" id="GO:0016787">
    <property type="term" value="F:hydrolase activity"/>
    <property type="evidence" value="ECO:0007669"/>
    <property type="project" value="UniProtKB-KW"/>
</dbReference>
<protein>
    <recommendedName>
        <fullName evidence="4">Sortase</fullName>
    </recommendedName>
</protein>
<organism evidence="2 3">
    <name type="scientific">Candidatus Sungbacteria bacterium RIFCSPLOWO2_01_FULL_59_16</name>
    <dbReference type="NCBI Taxonomy" id="1802280"/>
    <lineage>
        <taxon>Bacteria</taxon>
        <taxon>Candidatus Sungiibacteriota</taxon>
    </lineage>
</organism>
<dbReference type="InterPro" id="IPR023365">
    <property type="entry name" value="Sortase_dom-sf"/>
</dbReference>
<evidence type="ECO:0000313" key="3">
    <source>
        <dbReference type="Proteomes" id="UP000176705"/>
    </source>
</evidence>
<proteinExistence type="predicted"/>
<dbReference type="AlphaFoldDB" id="A0A1G2LCE8"/>
<dbReference type="Proteomes" id="UP000176705">
    <property type="component" value="Unassembled WGS sequence"/>
</dbReference>
<evidence type="ECO:0008006" key="4">
    <source>
        <dbReference type="Google" id="ProtNLM"/>
    </source>
</evidence>
<reference evidence="2 3" key="1">
    <citation type="journal article" date="2016" name="Nat. Commun.">
        <title>Thousands of microbial genomes shed light on interconnected biogeochemical processes in an aquifer system.</title>
        <authorList>
            <person name="Anantharaman K."/>
            <person name="Brown C.T."/>
            <person name="Hug L.A."/>
            <person name="Sharon I."/>
            <person name="Castelle C.J."/>
            <person name="Probst A.J."/>
            <person name="Thomas B.C."/>
            <person name="Singh A."/>
            <person name="Wilkins M.J."/>
            <person name="Karaoz U."/>
            <person name="Brodie E.L."/>
            <person name="Williams K.H."/>
            <person name="Hubbard S.S."/>
            <person name="Banfield J.F."/>
        </authorList>
    </citation>
    <scope>NUCLEOTIDE SEQUENCE [LARGE SCALE GENOMIC DNA]</scope>
</reference>
<dbReference type="SUPFAM" id="SSF63817">
    <property type="entry name" value="Sortase"/>
    <property type="match status" value="1"/>
</dbReference>